<keyword evidence="2" id="KW-1133">Transmembrane helix</keyword>
<keyword evidence="2" id="KW-0472">Membrane</keyword>
<feature type="region of interest" description="Disordered" evidence="1">
    <location>
        <begin position="1"/>
        <end position="29"/>
    </location>
</feature>
<reference evidence="3 4" key="1">
    <citation type="journal article" date="2018" name="Microb. Genom.">
        <title>Deciphering the unexplored Leptospira diversity from soils uncovers genomic evolution to virulence.</title>
        <authorList>
            <person name="Thibeaux R."/>
            <person name="Iraola G."/>
            <person name="Ferres I."/>
            <person name="Bierque E."/>
            <person name="Girault D."/>
            <person name="Soupe-Gilbert M.E."/>
            <person name="Picardeau M."/>
            <person name="Goarant C."/>
        </authorList>
    </citation>
    <scope>NUCLEOTIDE SEQUENCE [LARGE SCALE GENOMIC DNA]</scope>
    <source>
        <strain evidence="3 4">ATI7-C-A5</strain>
    </source>
</reference>
<protein>
    <submittedName>
        <fullName evidence="3">Carboxylate--amine ligase</fullName>
    </submittedName>
</protein>
<comment type="caution">
    <text evidence="3">The sequence shown here is derived from an EMBL/GenBank/DDBJ whole genome shotgun (WGS) entry which is preliminary data.</text>
</comment>
<accession>A0AAE4QL31</accession>
<keyword evidence="2" id="KW-0812">Transmembrane</keyword>
<dbReference type="RefSeq" id="WP_317572050.1">
    <property type="nucleotide sequence ID" value="NZ_NPEF02000002.1"/>
</dbReference>
<sequence>MSQYLTNSEPRYRRSDSKNNPVETKDKIRGKGPTPFYRWALFFGKFTRPEFWPAWLFYLPLVPYAVFLTIRYRGFGTICAADPGIPLGGLVGESKSGILRNVSSPHVLKFRKILRGEDGRVSLKGAIDDFALEYPYILKPDAGQRGAGVKLIKNAGEADLYLSRTNADLLVQEYHPGPKEAGVFYYRMPGQSKGNILSITRKTFPVIEGDGLHTLGELVLSHPRFKYQWTVFRERRKDWDRIPELGERIRLAEAGNHCQGTLFTDGADLITETLTAKIDEISRTFDGFYFGRYDIRYRSDESFKEGKNFGIVELNGITSESTNLYDPEFGIFRKYSVLFGQWNLLFRIGWENRKRGIEKTSLYEIAKTLLEYYSTDKKIDDRSD</sequence>
<keyword evidence="3" id="KW-0436">Ligase</keyword>
<organism evidence="3 4">
    <name type="scientific">Leptospira ellisii</name>
    <dbReference type="NCBI Taxonomy" id="2023197"/>
    <lineage>
        <taxon>Bacteria</taxon>
        <taxon>Pseudomonadati</taxon>
        <taxon>Spirochaetota</taxon>
        <taxon>Spirochaetia</taxon>
        <taxon>Leptospirales</taxon>
        <taxon>Leptospiraceae</taxon>
        <taxon>Leptospira</taxon>
    </lineage>
</organism>
<dbReference type="EMBL" id="NPEF02000002">
    <property type="protein sequence ID" value="MDV6234602.1"/>
    <property type="molecule type" value="Genomic_DNA"/>
</dbReference>
<gene>
    <name evidence="3" type="ORF">CH379_003040</name>
</gene>
<evidence type="ECO:0000313" key="3">
    <source>
        <dbReference type="EMBL" id="MDV6234602.1"/>
    </source>
</evidence>
<evidence type="ECO:0000313" key="4">
    <source>
        <dbReference type="Proteomes" id="UP000232122"/>
    </source>
</evidence>
<evidence type="ECO:0000256" key="1">
    <source>
        <dbReference type="SAM" id="MobiDB-lite"/>
    </source>
</evidence>
<name>A0AAE4QL31_9LEPT</name>
<dbReference type="Proteomes" id="UP000232122">
    <property type="component" value="Unassembled WGS sequence"/>
</dbReference>
<dbReference type="SUPFAM" id="SSF56059">
    <property type="entry name" value="Glutathione synthetase ATP-binding domain-like"/>
    <property type="match status" value="1"/>
</dbReference>
<feature type="transmembrane region" description="Helical" evidence="2">
    <location>
        <begin position="51"/>
        <end position="70"/>
    </location>
</feature>
<evidence type="ECO:0000256" key="2">
    <source>
        <dbReference type="SAM" id="Phobius"/>
    </source>
</evidence>
<dbReference type="GO" id="GO:0016874">
    <property type="term" value="F:ligase activity"/>
    <property type="evidence" value="ECO:0007669"/>
    <property type="project" value="UniProtKB-KW"/>
</dbReference>
<proteinExistence type="predicted"/>
<feature type="compositionally biased region" description="Basic and acidic residues" evidence="1">
    <location>
        <begin position="10"/>
        <end position="29"/>
    </location>
</feature>
<dbReference type="AlphaFoldDB" id="A0AAE4QL31"/>
<keyword evidence="4" id="KW-1185">Reference proteome</keyword>